<dbReference type="GO" id="GO:0005737">
    <property type="term" value="C:cytoplasm"/>
    <property type="evidence" value="ECO:0007669"/>
    <property type="project" value="UniProtKB-SubCell"/>
</dbReference>
<evidence type="ECO:0000256" key="6">
    <source>
        <dbReference type="ARBA" id="ARBA00022552"/>
    </source>
</evidence>
<name>A0A3A9KLF5_9BACI</name>
<evidence type="ECO:0000256" key="11">
    <source>
        <dbReference type="ARBA" id="ARBA00047944"/>
    </source>
</evidence>
<keyword evidence="5 12" id="KW-0963">Cytoplasm</keyword>
<comment type="subcellular location">
    <subcellularLocation>
        <location evidence="1 12">Cytoplasm</location>
    </subcellularLocation>
</comment>
<proteinExistence type="inferred from homology"/>
<dbReference type="NCBIfam" id="TIGR00046">
    <property type="entry name" value="RsmE family RNA methyltransferase"/>
    <property type="match status" value="1"/>
</dbReference>
<reference evidence="15 16" key="1">
    <citation type="submission" date="2017-10" db="EMBL/GenBank/DDBJ databases">
        <title>Bacillus sp. nov., a halophilic bacterium isolated from a Keqin Lake.</title>
        <authorList>
            <person name="Wang H."/>
        </authorList>
    </citation>
    <scope>NUCLEOTIDE SEQUENCE [LARGE SCALE GENOMIC DNA]</scope>
    <source>
        <strain evidence="15 16">KCTC 13187</strain>
    </source>
</reference>
<protein>
    <recommendedName>
        <fullName evidence="4 12">Ribosomal RNA small subunit methyltransferase E</fullName>
        <ecNumber evidence="3 12">2.1.1.193</ecNumber>
    </recommendedName>
</protein>
<dbReference type="AlphaFoldDB" id="A0A3A9KLF5"/>
<evidence type="ECO:0000256" key="3">
    <source>
        <dbReference type="ARBA" id="ARBA00012328"/>
    </source>
</evidence>
<dbReference type="Gene3D" id="2.40.240.20">
    <property type="entry name" value="Hypothetical PUA domain-like, domain 1"/>
    <property type="match status" value="1"/>
</dbReference>
<dbReference type="PANTHER" id="PTHR30027:SF3">
    <property type="entry name" value="16S RRNA (URACIL(1498)-N(3))-METHYLTRANSFERASE"/>
    <property type="match status" value="1"/>
</dbReference>
<dbReference type="GO" id="GO:0070042">
    <property type="term" value="F:rRNA (uridine-N3-)-methyltransferase activity"/>
    <property type="evidence" value="ECO:0007669"/>
    <property type="project" value="TreeGrafter"/>
</dbReference>
<evidence type="ECO:0000256" key="5">
    <source>
        <dbReference type="ARBA" id="ARBA00022490"/>
    </source>
</evidence>
<dbReference type="FunFam" id="3.40.1280.10:FF:000020">
    <property type="entry name" value="Ribosomal RNA small subunit methyltransferase E"/>
    <property type="match status" value="1"/>
</dbReference>
<evidence type="ECO:0000256" key="1">
    <source>
        <dbReference type="ARBA" id="ARBA00004496"/>
    </source>
</evidence>
<dbReference type="EMBL" id="PDOE01000001">
    <property type="protein sequence ID" value="RKL68665.1"/>
    <property type="molecule type" value="Genomic_DNA"/>
</dbReference>
<dbReference type="SUPFAM" id="SSF88697">
    <property type="entry name" value="PUA domain-like"/>
    <property type="match status" value="1"/>
</dbReference>
<dbReference type="InterPro" id="IPR029028">
    <property type="entry name" value="Alpha/beta_knot_MTases"/>
</dbReference>
<evidence type="ECO:0000256" key="12">
    <source>
        <dbReference type="PIRNR" id="PIRNR015601"/>
    </source>
</evidence>
<comment type="similarity">
    <text evidence="2 12">Belongs to the RNA methyltransferase RsmE family.</text>
</comment>
<comment type="function">
    <text evidence="10 12">Specifically methylates the N3 position of the uracil ring of uridine 1498 (m3U1498) in 16S rRNA. Acts on the fully assembled 30S ribosomal subunit.</text>
</comment>
<keyword evidence="7 12" id="KW-0489">Methyltransferase</keyword>
<dbReference type="NCBIfam" id="NF008692">
    <property type="entry name" value="PRK11713.1-5"/>
    <property type="match status" value="1"/>
</dbReference>
<dbReference type="InterPro" id="IPR046887">
    <property type="entry name" value="RsmE_PUA-like"/>
</dbReference>
<keyword evidence="16" id="KW-1185">Reference proteome</keyword>
<organism evidence="15 16">
    <name type="scientific">Salipaludibacillus neizhouensis</name>
    <dbReference type="NCBI Taxonomy" id="885475"/>
    <lineage>
        <taxon>Bacteria</taxon>
        <taxon>Bacillati</taxon>
        <taxon>Bacillota</taxon>
        <taxon>Bacilli</taxon>
        <taxon>Bacillales</taxon>
        <taxon>Bacillaceae</taxon>
    </lineage>
</organism>
<dbReference type="InterPro" id="IPR029026">
    <property type="entry name" value="tRNA_m1G_MTases_N"/>
</dbReference>
<dbReference type="RefSeq" id="WP_110936695.1">
    <property type="nucleotide sequence ID" value="NZ_KZ614146.1"/>
</dbReference>
<dbReference type="InterPro" id="IPR046886">
    <property type="entry name" value="RsmE_MTase_dom"/>
</dbReference>
<dbReference type="GO" id="GO:0070475">
    <property type="term" value="P:rRNA base methylation"/>
    <property type="evidence" value="ECO:0007669"/>
    <property type="project" value="TreeGrafter"/>
</dbReference>
<comment type="caution">
    <text evidence="15">The sequence shown here is derived from an EMBL/GenBank/DDBJ whole genome shotgun (WGS) entry which is preliminary data.</text>
</comment>
<evidence type="ECO:0000256" key="8">
    <source>
        <dbReference type="ARBA" id="ARBA00022679"/>
    </source>
</evidence>
<evidence type="ECO:0000259" key="13">
    <source>
        <dbReference type="Pfam" id="PF04452"/>
    </source>
</evidence>
<evidence type="ECO:0000256" key="4">
    <source>
        <dbReference type="ARBA" id="ARBA00013673"/>
    </source>
</evidence>
<feature type="domain" description="Ribosomal RNA small subunit methyltransferase E PUA-like" evidence="14">
    <location>
        <begin position="18"/>
        <end position="64"/>
    </location>
</feature>
<evidence type="ECO:0000259" key="14">
    <source>
        <dbReference type="Pfam" id="PF20260"/>
    </source>
</evidence>
<dbReference type="CDD" id="cd18084">
    <property type="entry name" value="RsmE-like"/>
    <property type="match status" value="1"/>
</dbReference>
<evidence type="ECO:0000256" key="7">
    <source>
        <dbReference type="ARBA" id="ARBA00022603"/>
    </source>
</evidence>
<comment type="catalytic activity">
    <reaction evidence="11 12">
        <text>uridine(1498) in 16S rRNA + S-adenosyl-L-methionine = N(3)-methyluridine(1498) in 16S rRNA + S-adenosyl-L-homocysteine + H(+)</text>
        <dbReference type="Rhea" id="RHEA:42920"/>
        <dbReference type="Rhea" id="RHEA-COMP:10283"/>
        <dbReference type="Rhea" id="RHEA-COMP:10284"/>
        <dbReference type="ChEBI" id="CHEBI:15378"/>
        <dbReference type="ChEBI" id="CHEBI:57856"/>
        <dbReference type="ChEBI" id="CHEBI:59789"/>
        <dbReference type="ChEBI" id="CHEBI:65315"/>
        <dbReference type="ChEBI" id="CHEBI:74502"/>
        <dbReference type="EC" id="2.1.1.193"/>
    </reaction>
</comment>
<dbReference type="Gene3D" id="3.40.1280.10">
    <property type="match status" value="1"/>
</dbReference>
<dbReference type="PIRSF" id="PIRSF015601">
    <property type="entry name" value="MTase_slr0722"/>
    <property type="match status" value="1"/>
</dbReference>
<evidence type="ECO:0000313" key="15">
    <source>
        <dbReference type="EMBL" id="RKL68665.1"/>
    </source>
</evidence>
<dbReference type="InterPro" id="IPR015947">
    <property type="entry name" value="PUA-like_sf"/>
</dbReference>
<dbReference type="EC" id="2.1.1.193" evidence="3 12"/>
<gene>
    <name evidence="15" type="ORF">CR203_01025</name>
</gene>
<keyword evidence="6 12" id="KW-0698">rRNA processing</keyword>
<accession>A0A3A9KLF5</accession>
<keyword evidence="9 12" id="KW-0949">S-adenosyl-L-methionine</keyword>
<evidence type="ECO:0000313" key="16">
    <source>
        <dbReference type="Proteomes" id="UP000281498"/>
    </source>
</evidence>
<dbReference type="Proteomes" id="UP000281498">
    <property type="component" value="Unassembled WGS sequence"/>
</dbReference>
<sequence>MQRYFLSKSQFENDYVMIENEDAKHISRVMRMNPEDTVICCNEEGSCYLCELTETAADLVKAKIVKELDKDAEMPVKVSIAHGLPKSDKLELVIQKGTELGAHSFIPFQADRSIVKVDSKKQAKKLERWEKIAKEAAEQSHRNYVPKVHQVHLLNDLLKTFHHFSSVIVAYEEDAKDDEKSRFRQILQRTKAGDSLLLVVGPEGGFSDREIEKMKEAGAISCALGPRILRSETAPLYGLAAISYHFELLG</sequence>
<keyword evidence="8 12" id="KW-0808">Transferase</keyword>
<evidence type="ECO:0000256" key="10">
    <source>
        <dbReference type="ARBA" id="ARBA00025699"/>
    </source>
</evidence>
<dbReference type="PANTHER" id="PTHR30027">
    <property type="entry name" value="RIBOSOMAL RNA SMALL SUBUNIT METHYLTRANSFERASE E"/>
    <property type="match status" value="1"/>
</dbReference>
<dbReference type="Pfam" id="PF20260">
    <property type="entry name" value="PUA_4"/>
    <property type="match status" value="1"/>
</dbReference>
<dbReference type="SUPFAM" id="SSF75217">
    <property type="entry name" value="alpha/beta knot"/>
    <property type="match status" value="1"/>
</dbReference>
<dbReference type="OrthoDB" id="9815641at2"/>
<evidence type="ECO:0000256" key="9">
    <source>
        <dbReference type="ARBA" id="ARBA00022691"/>
    </source>
</evidence>
<dbReference type="InterPro" id="IPR006700">
    <property type="entry name" value="RsmE"/>
</dbReference>
<feature type="domain" description="Ribosomal RNA small subunit methyltransferase E methyltransferase" evidence="13">
    <location>
        <begin position="73"/>
        <end position="242"/>
    </location>
</feature>
<evidence type="ECO:0000256" key="2">
    <source>
        <dbReference type="ARBA" id="ARBA00005528"/>
    </source>
</evidence>
<dbReference type="NCBIfam" id="NF008691">
    <property type="entry name" value="PRK11713.1-4"/>
    <property type="match status" value="1"/>
</dbReference>
<dbReference type="Pfam" id="PF04452">
    <property type="entry name" value="Methyltrans_RNA"/>
    <property type="match status" value="1"/>
</dbReference>